<feature type="compositionally biased region" description="Basic and acidic residues" evidence="1">
    <location>
        <begin position="693"/>
        <end position="702"/>
    </location>
</feature>
<feature type="region of interest" description="Disordered" evidence="1">
    <location>
        <begin position="27"/>
        <end position="100"/>
    </location>
</feature>
<dbReference type="InterPro" id="IPR007275">
    <property type="entry name" value="YTH_domain"/>
</dbReference>
<evidence type="ECO:0000259" key="2">
    <source>
        <dbReference type="PROSITE" id="PS50882"/>
    </source>
</evidence>
<name>A0A507CDL2_9FUNG</name>
<dbReference type="GO" id="GO:0003729">
    <property type="term" value="F:mRNA binding"/>
    <property type="evidence" value="ECO:0007669"/>
    <property type="project" value="TreeGrafter"/>
</dbReference>
<dbReference type="Pfam" id="PF04146">
    <property type="entry name" value="YTH"/>
    <property type="match status" value="1"/>
</dbReference>
<dbReference type="InterPro" id="IPR045168">
    <property type="entry name" value="YTH_prot"/>
</dbReference>
<feature type="region of interest" description="Disordered" evidence="1">
    <location>
        <begin position="364"/>
        <end position="383"/>
    </location>
</feature>
<dbReference type="PANTHER" id="PTHR12357">
    <property type="entry name" value="YTH YT521-B HOMOLOGY DOMAIN-CONTAINING"/>
    <property type="match status" value="1"/>
</dbReference>
<dbReference type="Gene3D" id="3.10.590.10">
    <property type="entry name" value="ph1033 like domains"/>
    <property type="match status" value="1"/>
</dbReference>
<protein>
    <recommendedName>
        <fullName evidence="2">YTH domain-containing protein</fullName>
    </recommendedName>
</protein>
<proteinExistence type="predicted"/>
<organism evidence="3 4">
    <name type="scientific">Synchytrium endobioticum</name>
    <dbReference type="NCBI Taxonomy" id="286115"/>
    <lineage>
        <taxon>Eukaryota</taxon>
        <taxon>Fungi</taxon>
        <taxon>Fungi incertae sedis</taxon>
        <taxon>Chytridiomycota</taxon>
        <taxon>Chytridiomycota incertae sedis</taxon>
        <taxon>Chytridiomycetes</taxon>
        <taxon>Synchytriales</taxon>
        <taxon>Synchytriaceae</taxon>
        <taxon>Synchytrium</taxon>
    </lineage>
</organism>
<evidence type="ECO:0000256" key="1">
    <source>
        <dbReference type="SAM" id="MobiDB-lite"/>
    </source>
</evidence>
<reference evidence="3 4" key="1">
    <citation type="journal article" date="2019" name="Sci. Rep.">
        <title>Comparative genomics of chytrid fungi reveal insights into the obligate biotrophic and pathogenic lifestyle of Synchytrium endobioticum.</title>
        <authorList>
            <person name="van de Vossenberg B.T.L.H."/>
            <person name="Warris S."/>
            <person name="Nguyen H.D.T."/>
            <person name="van Gent-Pelzer M.P.E."/>
            <person name="Joly D.L."/>
            <person name="van de Geest H.C."/>
            <person name="Bonants P.J.M."/>
            <person name="Smith D.S."/>
            <person name="Levesque C.A."/>
            <person name="van der Lee T.A.J."/>
        </authorList>
    </citation>
    <scope>NUCLEOTIDE SEQUENCE [LARGE SCALE GENOMIC DNA]</scope>
    <source>
        <strain evidence="3 4">LEV6574</strain>
    </source>
</reference>
<feature type="compositionally biased region" description="Polar residues" evidence="1">
    <location>
        <begin position="679"/>
        <end position="692"/>
    </location>
</feature>
<dbReference type="GO" id="GO:1990247">
    <property type="term" value="F:N6-methyladenosine-containing RNA reader activity"/>
    <property type="evidence" value="ECO:0007669"/>
    <property type="project" value="TreeGrafter"/>
</dbReference>
<feature type="region of interest" description="Disordered" evidence="1">
    <location>
        <begin position="650"/>
        <end position="702"/>
    </location>
</feature>
<dbReference type="PANTHER" id="PTHR12357:SF89">
    <property type="entry name" value="YTH DOMAIN-CONTAINING FAMILY PROTEIN"/>
    <property type="match status" value="1"/>
</dbReference>
<feature type="domain" description="YTH" evidence="2">
    <location>
        <begin position="491"/>
        <end position="626"/>
    </location>
</feature>
<feature type="region of interest" description="Disordered" evidence="1">
    <location>
        <begin position="393"/>
        <end position="440"/>
    </location>
</feature>
<feature type="compositionally biased region" description="Low complexity" evidence="1">
    <location>
        <begin position="86"/>
        <end position="98"/>
    </location>
</feature>
<feature type="region of interest" description="Disordered" evidence="1">
    <location>
        <begin position="240"/>
        <end position="267"/>
    </location>
</feature>
<feature type="region of interest" description="Disordered" evidence="1">
    <location>
        <begin position="169"/>
        <end position="206"/>
    </location>
</feature>
<evidence type="ECO:0000313" key="3">
    <source>
        <dbReference type="EMBL" id="TPX39147.1"/>
    </source>
</evidence>
<dbReference type="GO" id="GO:0061157">
    <property type="term" value="P:mRNA destabilization"/>
    <property type="evidence" value="ECO:0007669"/>
    <property type="project" value="TreeGrafter"/>
</dbReference>
<dbReference type="Proteomes" id="UP000320475">
    <property type="component" value="Unassembled WGS sequence"/>
</dbReference>
<gene>
    <name evidence="3" type="ORF">SeLEV6574_g07408</name>
</gene>
<dbReference type="PROSITE" id="PS50882">
    <property type="entry name" value="YTH"/>
    <property type="match status" value="1"/>
</dbReference>
<accession>A0A507CDL2</accession>
<sequence length="702" mass="77714">MPQTPPPINFDRPRYAFDNMHSVNSDVLNMPLDDAWPPNVRVKMPSHHQELQSSQPPDRSTTPSSTTSTTITHNGPDVCPSHYNHSSPWSTSSSSRSSPAMNRYTDYVTYIGEKQTSSSTTTPLGLSSPIGLPLRSSSPFDDMSTPNNWLPASPLSHRHSLPYILQGFSREEPTSPQTRRSLSSDWSLWSPPGSTDSALGPSPYIDDSLSTSVTSLTLDRTDSMYDRPASTEFFRRSIQNANSTSPQSQQASYMLSPSSTRTKTSMFPSTNGRMPKDLSIDSATPPPGFFSPNVQPSLSSADSSMSSSMTSFIMDHSSKAPGSNMSWSAVVKAPARPPTIPVQSTMTSSVTPDRLYYLSSQHSHHDVGGMVSPHNYNPPTRLAHTLFSPSVHHQHIVQQRSESSTHRGRHSPSRSAASSTRCRGSPGSSGHFGDRKGPVGAALSTSHAMYASSQPPPFSLDGPSRRHINETLAARDLNPTHKQFNCRPTDARYFVIKSYTEDDVHKSLKYSIWASTEIGNRRLNHAFQESAHLGPIYLFFSVNASGHFCGCAEMISPVDWTQSSNVWLQGQKYRGTFAVRWIFVKDIPNSVLRHLRVVNNENKPVTNSRDTQELQPEVGREMLKCFVEYRPKTTLLDDFTWYDQREEDRRAAMEEGDERNDDFLGRGGDSYIGRETHANDSFGSGTSSATNSMDRKSTSSLI</sequence>
<dbReference type="CDD" id="cd21134">
    <property type="entry name" value="YTH"/>
    <property type="match status" value="1"/>
</dbReference>
<evidence type="ECO:0000313" key="4">
    <source>
        <dbReference type="Proteomes" id="UP000320475"/>
    </source>
</evidence>
<dbReference type="OrthoDB" id="306690at2759"/>
<dbReference type="EMBL" id="QEAM01000520">
    <property type="protein sequence ID" value="TPX39147.1"/>
    <property type="molecule type" value="Genomic_DNA"/>
</dbReference>
<feature type="compositionally biased region" description="Low complexity" evidence="1">
    <location>
        <begin position="181"/>
        <end position="194"/>
    </location>
</feature>
<dbReference type="AlphaFoldDB" id="A0A507CDL2"/>
<feature type="compositionally biased region" description="Low complexity" evidence="1">
    <location>
        <begin position="53"/>
        <end position="72"/>
    </location>
</feature>
<feature type="compositionally biased region" description="Polar residues" evidence="1">
    <location>
        <begin position="413"/>
        <end position="428"/>
    </location>
</feature>
<comment type="caution">
    <text evidence="3">The sequence shown here is derived from an EMBL/GenBank/DDBJ whole genome shotgun (WGS) entry which is preliminary data.</text>
</comment>
<dbReference type="GO" id="GO:0005737">
    <property type="term" value="C:cytoplasm"/>
    <property type="evidence" value="ECO:0007669"/>
    <property type="project" value="TreeGrafter"/>
</dbReference>